<sequence>MSNWKQKLFVVSEFASSICCLTNA</sequence>
<reference evidence="1" key="2">
    <citation type="journal article" date="2015" name="Fish Shellfish Immunol.">
        <title>Early steps in the European eel (Anguilla anguilla)-Vibrio vulnificus interaction in the gills: Role of the RtxA13 toxin.</title>
        <authorList>
            <person name="Callol A."/>
            <person name="Pajuelo D."/>
            <person name="Ebbesson L."/>
            <person name="Teles M."/>
            <person name="MacKenzie S."/>
            <person name="Amaro C."/>
        </authorList>
    </citation>
    <scope>NUCLEOTIDE SEQUENCE</scope>
</reference>
<protein>
    <submittedName>
        <fullName evidence="1">Uncharacterized protein</fullName>
    </submittedName>
</protein>
<reference evidence="1" key="1">
    <citation type="submission" date="2014-11" db="EMBL/GenBank/DDBJ databases">
        <authorList>
            <person name="Amaro Gonzalez C."/>
        </authorList>
    </citation>
    <scope>NUCLEOTIDE SEQUENCE</scope>
</reference>
<dbReference type="AlphaFoldDB" id="A0A0E9W2Z6"/>
<proteinExistence type="predicted"/>
<accession>A0A0E9W2Z6</accession>
<organism evidence="1">
    <name type="scientific">Anguilla anguilla</name>
    <name type="common">European freshwater eel</name>
    <name type="synonym">Muraena anguilla</name>
    <dbReference type="NCBI Taxonomy" id="7936"/>
    <lineage>
        <taxon>Eukaryota</taxon>
        <taxon>Metazoa</taxon>
        <taxon>Chordata</taxon>
        <taxon>Craniata</taxon>
        <taxon>Vertebrata</taxon>
        <taxon>Euteleostomi</taxon>
        <taxon>Actinopterygii</taxon>
        <taxon>Neopterygii</taxon>
        <taxon>Teleostei</taxon>
        <taxon>Anguilliformes</taxon>
        <taxon>Anguillidae</taxon>
        <taxon>Anguilla</taxon>
    </lineage>
</organism>
<evidence type="ECO:0000313" key="1">
    <source>
        <dbReference type="EMBL" id="JAH84686.1"/>
    </source>
</evidence>
<dbReference type="EMBL" id="GBXM01023891">
    <property type="protein sequence ID" value="JAH84686.1"/>
    <property type="molecule type" value="Transcribed_RNA"/>
</dbReference>
<name>A0A0E9W2Z6_ANGAN</name>